<keyword evidence="6 7" id="KW-0676">Redox-active center</keyword>
<evidence type="ECO:0000313" key="10">
    <source>
        <dbReference type="Proteomes" id="UP000660262"/>
    </source>
</evidence>
<keyword evidence="3 7" id="KW-0274">FAD</keyword>
<keyword evidence="2 7" id="KW-0285">Flavoprotein</keyword>
<dbReference type="Gene3D" id="3.50.50.60">
    <property type="entry name" value="FAD/NAD(P)-binding domain"/>
    <property type="match status" value="2"/>
</dbReference>
<keyword evidence="7" id="KW-0521">NADP</keyword>
<organism evidence="9 10">
    <name type="scientific">Pycnococcus provasolii</name>
    <dbReference type="NCBI Taxonomy" id="41880"/>
    <lineage>
        <taxon>Eukaryota</taxon>
        <taxon>Viridiplantae</taxon>
        <taxon>Chlorophyta</taxon>
        <taxon>Pseudoscourfieldiophyceae</taxon>
        <taxon>Pseudoscourfieldiales</taxon>
        <taxon>Pycnococcaceae</taxon>
        <taxon>Pycnococcus</taxon>
    </lineage>
</organism>
<keyword evidence="4 7" id="KW-0560">Oxidoreductase</keyword>
<dbReference type="SUPFAM" id="SSF51905">
    <property type="entry name" value="FAD/NAD(P)-binding domain"/>
    <property type="match status" value="1"/>
</dbReference>
<dbReference type="InterPro" id="IPR036249">
    <property type="entry name" value="Thioredoxin-like_sf"/>
</dbReference>
<comment type="cofactor">
    <cofactor evidence="7">
        <name>FAD</name>
        <dbReference type="ChEBI" id="CHEBI:57692"/>
    </cofactor>
    <text evidence="7">Binds 1 FAD per subunit.</text>
</comment>
<dbReference type="InterPro" id="IPR008255">
    <property type="entry name" value="Pyr_nucl-diS_OxRdtase_2_AS"/>
</dbReference>
<evidence type="ECO:0000256" key="3">
    <source>
        <dbReference type="ARBA" id="ARBA00022827"/>
    </source>
</evidence>
<dbReference type="InterPro" id="IPR013766">
    <property type="entry name" value="Thioredoxin_domain"/>
</dbReference>
<gene>
    <name evidence="9" type="ORF">PPROV_000426100</name>
</gene>
<dbReference type="Pfam" id="PF07992">
    <property type="entry name" value="Pyr_redox_2"/>
    <property type="match status" value="1"/>
</dbReference>
<proteinExistence type="inferred from homology"/>
<dbReference type="AlphaFoldDB" id="A0A830HIU4"/>
<protein>
    <recommendedName>
        <fullName evidence="7">Thioredoxin reductase</fullName>
        <ecNumber evidence="7">1.8.1.9</ecNumber>
    </recommendedName>
</protein>
<dbReference type="PRINTS" id="PR00368">
    <property type="entry name" value="FADPNR"/>
</dbReference>
<comment type="caution">
    <text evidence="9">The sequence shown here is derived from an EMBL/GenBank/DDBJ whole genome shotgun (WGS) entry which is preliminary data.</text>
</comment>
<dbReference type="SUPFAM" id="SSF52833">
    <property type="entry name" value="Thioredoxin-like"/>
    <property type="match status" value="1"/>
</dbReference>
<dbReference type="Gene3D" id="3.40.30.10">
    <property type="entry name" value="Glutaredoxin"/>
    <property type="match status" value="1"/>
</dbReference>
<evidence type="ECO:0000313" key="9">
    <source>
        <dbReference type="EMBL" id="GHP05511.1"/>
    </source>
</evidence>
<evidence type="ECO:0000256" key="5">
    <source>
        <dbReference type="ARBA" id="ARBA00023157"/>
    </source>
</evidence>
<dbReference type="OrthoDB" id="371245at2759"/>
<keyword evidence="10" id="KW-1185">Reference proteome</keyword>
<dbReference type="GO" id="GO:0005737">
    <property type="term" value="C:cytoplasm"/>
    <property type="evidence" value="ECO:0007669"/>
    <property type="project" value="InterPro"/>
</dbReference>
<dbReference type="Pfam" id="PF00085">
    <property type="entry name" value="Thioredoxin"/>
    <property type="match status" value="1"/>
</dbReference>
<dbReference type="GO" id="GO:0004791">
    <property type="term" value="F:thioredoxin-disulfide reductase (NADPH) activity"/>
    <property type="evidence" value="ECO:0007669"/>
    <property type="project" value="UniProtKB-EC"/>
</dbReference>
<evidence type="ECO:0000256" key="7">
    <source>
        <dbReference type="RuleBase" id="RU003881"/>
    </source>
</evidence>
<sequence>MSLGLPSLVQGRDVRLALSGPLPCGGTRAPTYHHPSAPSSSSSSSVFCARRGNSVASSSSSSAPLSSSSLLNRGSSSFGVSLGAVSISRRTSSCCAASSSSASSTSASASSDSASAAENENVENVVIVGSGPAGYTAAIYASRASLRPLMFEGVSAGGVPGGQLMTTTEVENFPGFPEGITGPDLMERMRNQAERWGADLLTEDVVSIDLNGGTPPFRITGTDTEVLANAVIVATGATAKRLGLPSEHTFWSRGISACAICDGASPIFKRKPVAVVGGGDTALEEALYLTKYASKVYLLVRSSMRASMTMQERVKAHPDIEILTNVTCDDVLGDPKTGAMNAVRVVPTDGNGDSRTISISGMFYGIGHTPNSAVLNGQVDLDEAGYVSVTDGCRTSMPGVFCAGDLHDTEWRQAITAAGSGCMAAIATERYLAENDLLVEVKSVPTPAQQEAQKVASANKAAAEDTQELVEESKETFDITQTYHKGQFALRKLYHESPRSIVKVLYTSPTCGPCRALKPILRKAVADIDEMDSNGVHFVEIDIEADPEIAEAAGVTGTPTVHIFKEKARVEVMTGVKGKSEYKKVMAGHIGLEIDTTSKIGVSR</sequence>
<dbReference type="InterPro" id="IPR050097">
    <property type="entry name" value="Ferredoxin-NADP_redctase_2"/>
</dbReference>
<dbReference type="InterPro" id="IPR005982">
    <property type="entry name" value="Thioredox_Rdtase"/>
</dbReference>
<comment type="catalytic activity">
    <reaction evidence="7">
        <text>[thioredoxin]-dithiol + NADP(+) = [thioredoxin]-disulfide + NADPH + H(+)</text>
        <dbReference type="Rhea" id="RHEA:20345"/>
        <dbReference type="Rhea" id="RHEA-COMP:10698"/>
        <dbReference type="Rhea" id="RHEA-COMP:10700"/>
        <dbReference type="ChEBI" id="CHEBI:15378"/>
        <dbReference type="ChEBI" id="CHEBI:29950"/>
        <dbReference type="ChEBI" id="CHEBI:50058"/>
        <dbReference type="ChEBI" id="CHEBI:57783"/>
        <dbReference type="ChEBI" id="CHEBI:58349"/>
        <dbReference type="EC" id="1.8.1.9"/>
    </reaction>
</comment>
<dbReference type="NCBIfam" id="TIGR01292">
    <property type="entry name" value="TRX_reduct"/>
    <property type="match status" value="1"/>
</dbReference>
<dbReference type="InterPro" id="IPR036188">
    <property type="entry name" value="FAD/NAD-bd_sf"/>
</dbReference>
<comment type="similarity">
    <text evidence="1">Belongs to the class-II pyridine nucleotide-disulfide oxidoreductase family.</text>
</comment>
<keyword evidence="5" id="KW-1015">Disulfide bond</keyword>
<feature type="domain" description="Thioredoxin" evidence="8">
    <location>
        <begin position="470"/>
        <end position="591"/>
    </location>
</feature>
<evidence type="ECO:0000256" key="1">
    <source>
        <dbReference type="ARBA" id="ARBA00009333"/>
    </source>
</evidence>
<evidence type="ECO:0000256" key="4">
    <source>
        <dbReference type="ARBA" id="ARBA00023002"/>
    </source>
</evidence>
<evidence type="ECO:0000256" key="2">
    <source>
        <dbReference type="ARBA" id="ARBA00022630"/>
    </source>
</evidence>
<dbReference type="PROSITE" id="PS00573">
    <property type="entry name" value="PYRIDINE_REDOX_2"/>
    <property type="match status" value="1"/>
</dbReference>
<dbReference type="Proteomes" id="UP000660262">
    <property type="component" value="Unassembled WGS sequence"/>
</dbReference>
<dbReference type="InterPro" id="IPR023753">
    <property type="entry name" value="FAD/NAD-binding_dom"/>
</dbReference>
<dbReference type="GO" id="GO:0019430">
    <property type="term" value="P:removal of superoxide radicals"/>
    <property type="evidence" value="ECO:0007669"/>
    <property type="project" value="InterPro"/>
</dbReference>
<dbReference type="PROSITE" id="PS51352">
    <property type="entry name" value="THIOREDOXIN_2"/>
    <property type="match status" value="1"/>
</dbReference>
<evidence type="ECO:0000259" key="8">
    <source>
        <dbReference type="PROSITE" id="PS51352"/>
    </source>
</evidence>
<dbReference type="PANTHER" id="PTHR48105">
    <property type="entry name" value="THIOREDOXIN REDUCTASE 1-RELATED-RELATED"/>
    <property type="match status" value="1"/>
</dbReference>
<dbReference type="EMBL" id="BNJQ01000010">
    <property type="protein sequence ID" value="GHP05511.1"/>
    <property type="molecule type" value="Genomic_DNA"/>
</dbReference>
<evidence type="ECO:0000256" key="6">
    <source>
        <dbReference type="ARBA" id="ARBA00023284"/>
    </source>
</evidence>
<reference evidence="9" key="1">
    <citation type="submission" date="2020-10" db="EMBL/GenBank/DDBJ databases">
        <title>Unveiling of a novel bifunctional photoreceptor, Dualchrome1, isolated from a cosmopolitan green alga.</title>
        <authorList>
            <person name="Suzuki S."/>
            <person name="Kawachi M."/>
        </authorList>
    </citation>
    <scope>NUCLEOTIDE SEQUENCE</scope>
    <source>
        <strain evidence="9">NIES 2893</strain>
    </source>
</reference>
<name>A0A830HIU4_9CHLO</name>
<dbReference type="PRINTS" id="PR00469">
    <property type="entry name" value="PNDRDTASEII"/>
</dbReference>
<dbReference type="EC" id="1.8.1.9" evidence="7"/>
<accession>A0A830HIU4</accession>